<name>A0A409VZA2_PSICY</name>
<gene>
    <name evidence="1" type="ORF">CVT25_015184</name>
</gene>
<proteinExistence type="predicted"/>
<sequence length="132" mass="14802">MEEWAYTTEPMQIPQKGAAEEGADAWLDPTMLTMMLDLSSDDMDAEEITGVDAVAGSTLPLASGAPVPVNCPLCHRLRLDPKEEMVIVTHLAICASGSWNKMDIIVMGNLSRRFRRKESSIRRWLGGWRWRL</sequence>
<comment type="caution">
    <text evidence="1">The sequence shown here is derived from an EMBL/GenBank/DDBJ whole genome shotgun (WGS) entry which is preliminary data.</text>
</comment>
<dbReference type="EMBL" id="NHYD01003859">
    <property type="protein sequence ID" value="PPQ71551.1"/>
    <property type="molecule type" value="Genomic_DNA"/>
</dbReference>
<protein>
    <submittedName>
        <fullName evidence="1">Uncharacterized protein</fullName>
    </submittedName>
</protein>
<evidence type="ECO:0000313" key="1">
    <source>
        <dbReference type="EMBL" id="PPQ71551.1"/>
    </source>
</evidence>
<dbReference type="InParanoid" id="A0A409VZA2"/>
<dbReference type="AlphaFoldDB" id="A0A409VZA2"/>
<dbReference type="Proteomes" id="UP000283269">
    <property type="component" value="Unassembled WGS sequence"/>
</dbReference>
<accession>A0A409VZA2</accession>
<evidence type="ECO:0000313" key="2">
    <source>
        <dbReference type="Proteomes" id="UP000283269"/>
    </source>
</evidence>
<dbReference type="STRING" id="93625.A0A409VZA2"/>
<organism evidence="1 2">
    <name type="scientific">Psilocybe cyanescens</name>
    <dbReference type="NCBI Taxonomy" id="93625"/>
    <lineage>
        <taxon>Eukaryota</taxon>
        <taxon>Fungi</taxon>
        <taxon>Dikarya</taxon>
        <taxon>Basidiomycota</taxon>
        <taxon>Agaricomycotina</taxon>
        <taxon>Agaricomycetes</taxon>
        <taxon>Agaricomycetidae</taxon>
        <taxon>Agaricales</taxon>
        <taxon>Agaricineae</taxon>
        <taxon>Strophariaceae</taxon>
        <taxon>Psilocybe</taxon>
    </lineage>
</organism>
<reference evidence="1 2" key="1">
    <citation type="journal article" date="2018" name="Evol. Lett.">
        <title>Horizontal gene cluster transfer increased hallucinogenic mushroom diversity.</title>
        <authorList>
            <person name="Reynolds H.T."/>
            <person name="Vijayakumar V."/>
            <person name="Gluck-Thaler E."/>
            <person name="Korotkin H.B."/>
            <person name="Matheny P.B."/>
            <person name="Slot J.C."/>
        </authorList>
    </citation>
    <scope>NUCLEOTIDE SEQUENCE [LARGE SCALE GENOMIC DNA]</scope>
    <source>
        <strain evidence="1 2">2631</strain>
    </source>
</reference>
<keyword evidence="2" id="KW-1185">Reference proteome</keyword>